<evidence type="ECO:0000313" key="1">
    <source>
        <dbReference type="EMBL" id="AQK56532.1"/>
    </source>
</evidence>
<protein>
    <submittedName>
        <fullName evidence="1">Exocyst complex component SEC6</fullName>
    </submittedName>
</protein>
<feature type="non-terminal residue" evidence="1">
    <location>
        <position position="108"/>
    </location>
</feature>
<reference evidence="1" key="1">
    <citation type="submission" date="2015-12" db="EMBL/GenBank/DDBJ databases">
        <title>Update maize B73 reference genome by single molecule sequencing technologies.</title>
        <authorList>
            <consortium name="Maize Genome Sequencing Project"/>
            <person name="Ware D."/>
        </authorList>
    </citation>
    <scope>NUCLEOTIDE SEQUENCE</scope>
    <source>
        <tissue evidence="1">Seedling</tissue>
    </source>
</reference>
<dbReference type="AlphaFoldDB" id="A0A1D6QEH7"/>
<organism evidence="1">
    <name type="scientific">Zea mays</name>
    <name type="common">Maize</name>
    <dbReference type="NCBI Taxonomy" id="4577"/>
    <lineage>
        <taxon>Eukaryota</taxon>
        <taxon>Viridiplantae</taxon>
        <taxon>Streptophyta</taxon>
        <taxon>Embryophyta</taxon>
        <taxon>Tracheophyta</taxon>
        <taxon>Spermatophyta</taxon>
        <taxon>Magnoliopsida</taxon>
        <taxon>Liliopsida</taxon>
        <taxon>Poales</taxon>
        <taxon>Poaceae</taxon>
        <taxon>PACMAD clade</taxon>
        <taxon>Panicoideae</taxon>
        <taxon>Andropogonodae</taxon>
        <taxon>Andropogoneae</taxon>
        <taxon>Tripsacinae</taxon>
        <taxon>Zea</taxon>
    </lineage>
</organism>
<gene>
    <name evidence="1" type="ORF">ZEAMMB73_Zm00001d052245</name>
</gene>
<sequence length="108" mass="12701">MQRDIRELARGWQPSQVRFCVRQIEVLDSKERHMEEAWAVSGDLQQSGRTYHQGKDCTFHFSMIILFSMLLLGFTFILSVCTQLEEQTCNLFNKMVVICNNIKLLQDR</sequence>
<proteinExistence type="predicted"/>
<name>A0A1D6QEH7_MAIZE</name>
<accession>A0A1D6QEH7</accession>
<dbReference type="EMBL" id="CM000780">
    <property type="protein sequence ID" value="AQK56532.1"/>
    <property type="molecule type" value="Genomic_DNA"/>
</dbReference>